<dbReference type="RefSeq" id="XP_003684777.1">
    <property type="nucleotide sequence ID" value="XM_003684729.1"/>
</dbReference>
<accession>G8BRG7</accession>
<dbReference type="HOGENOM" id="CLU_1190581_0_0_1"/>
<dbReference type="EMBL" id="HE612858">
    <property type="protein sequence ID" value="CCE62343.1"/>
    <property type="molecule type" value="Genomic_DNA"/>
</dbReference>
<evidence type="ECO:0000313" key="1">
    <source>
        <dbReference type="EMBL" id="CCE62343.1"/>
    </source>
</evidence>
<proteinExistence type="predicted"/>
<dbReference type="AlphaFoldDB" id="G8BRG7"/>
<protein>
    <submittedName>
        <fullName evidence="1">Uncharacterized protein</fullName>
    </submittedName>
</protein>
<organism evidence="1 2">
    <name type="scientific">Tetrapisispora phaffii (strain ATCC 24235 / CBS 4417 / NBRC 1672 / NRRL Y-8282 / UCD 70-5)</name>
    <name type="common">Yeast</name>
    <name type="synonym">Fabospora phaffii</name>
    <dbReference type="NCBI Taxonomy" id="1071381"/>
    <lineage>
        <taxon>Eukaryota</taxon>
        <taxon>Fungi</taxon>
        <taxon>Dikarya</taxon>
        <taxon>Ascomycota</taxon>
        <taxon>Saccharomycotina</taxon>
        <taxon>Saccharomycetes</taxon>
        <taxon>Saccharomycetales</taxon>
        <taxon>Saccharomycetaceae</taxon>
        <taxon>Tetrapisispora</taxon>
    </lineage>
</organism>
<evidence type="ECO:0000313" key="2">
    <source>
        <dbReference type="Proteomes" id="UP000005666"/>
    </source>
</evidence>
<reference evidence="1 2" key="1">
    <citation type="journal article" date="2011" name="Proc. Natl. Acad. Sci. U.S.A.">
        <title>Evolutionary erosion of yeast sex chromosomes by mating-type switching accidents.</title>
        <authorList>
            <person name="Gordon J.L."/>
            <person name="Armisen D."/>
            <person name="Proux-Wera E."/>
            <person name="Oheigeartaigh S.S."/>
            <person name="Byrne K.P."/>
            <person name="Wolfe K.H."/>
        </authorList>
    </citation>
    <scope>NUCLEOTIDE SEQUENCE [LARGE SCALE GENOMIC DNA]</scope>
    <source>
        <strain evidence="2">ATCC 24235 / CBS 4417 / NBRC 1672 / NRRL Y-8282 / UCD 70-5</strain>
    </source>
</reference>
<name>G8BRG7_TETPH</name>
<dbReference type="GeneID" id="11533442"/>
<dbReference type="Proteomes" id="UP000005666">
    <property type="component" value="Chromosome 3"/>
</dbReference>
<keyword evidence="2" id="KW-1185">Reference proteome</keyword>
<dbReference type="KEGG" id="tpf:TPHA_0C01870"/>
<gene>
    <name evidence="1" type="primary">TPHA0C01870</name>
    <name evidence="1" type="ordered locus">TPHA_0C01870</name>
</gene>
<sequence length="233" mass="26824">MNSNSSVSIREINDGMSNMIIHDANNNDSIIKGIRRRLVVLRKARKELFSNSDANPDITNDNDLKEILEFEENEGIIRRAIERYTKELADLEGQTTSKINAKDARNGNHFTKYQLSDAELHDSKSYISSPAENAAQIVIKHTDPNIIKFKTLRGTEIWMNTVQLNYKFNDTLDMLEPFPDWFEKLEQFLNFYSLDEVTKLCAGTTISEVEHQFLTGLIKEKLTVRKLLDILLI</sequence>